<dbReference type="eggNOG" id="KOG1192">
    <property type="taxonomic scope" value="Eukaryota"/>
</dbReference>
<evidence type="ECO:0000256" key="2">
    <source>
        <dbReference type="ARBA" id="ARBA00023098"/>
    </source>
</evidence>
<feature type="region of interest" description="Disordered" evidence="3">
    <location>
        <begin position="597"/>
        <end position="674"/>
    </location>
</feature>
<proteinExistence type="predicted"/>
<dbReference type="OMA" id="SFAHIHV"/>
<dbReference type="RefSeq" id="XP_002543373.1">
    <property type="nucleotide sequence ID" value="XM_002543327.1"/>
</dbReference>
<dbReference type="CDD" id="cd03784">
    <property type="entry name" value="GT1_Gtf-like"/>
    <property type="match status" value="1"/>
</dbReference>
<dbReference type="PANTHER" id="PTHR48050:SF13">
    <property type="entry name" value="STEROL 3-BETA-GLUCOSYLTRANSFERASE UGT80A2"/>
    <property type="match status" value="1"/>
</dbReference>
<evidence type="ECO:0000313" key="7">
    <source>
        <dbReference type="Proteomes" id="UP000002058"/>
    </source>
</evidence>
<feature type="compositionally biased region" description="Low complexity" evidence="3">
    <location>
        <begin position="603"/>
        <end position="625"/>
    </location>
</feature>
<evidence type="ECO:0000313" key="6">
    <source>
        <dbReference type="EMBL" id="EEP78040.1"/>
    </source>
</evidence>
<evidence type="ECO:0000256" key="1">
    <source>
        <dbReference type="ARBA" id="ARBA00022679"/>
    </source>
</evidence>
<dbReference type="Proteomes" id="UP000002058">
    <property type="component" value="Unassembled WGS sequence"/>
</dbReference>
<feature type="compositionally biased region" description="Basic and acidic residues" evidence="3">
    <location>
        <begin position="1015"/>
        <end position="1050"/>
    </location>
</feature>
<gene>
    <name evidence="6" type="ORF">UREG_02889</name>
</gene>
<dbReference type="EMBL" id="CH476615">
    <property type="protein sequence ID" value="EEP78040.1"/>
    <property type="molecule type" value="Genomic_DNA"/>
</dbReference>
<reference evidence="7" key="1">
    <citation type="journal article" date="2009" name="Genome Res.">
        <title>Comparative genomic analyses of the human fungal pathogens Coccidioides and their relatives.</title>
        <authorList>
            <person name="Sharpton T.J."/>
            <person name="Stajich J.E."/>
            <person name="Rounsley S.D."/>
            <person name="Gardner M.J."/>
            <person name="Wortman J.R."/>
            <person name="Jordar V.S."/>
            <person name="Maiti R."/>
            <person name="Kodira C.D."/>
            <person name="Neafsey D.E."/>
            <person name="Zeng Q."/>
            <person name="Hung C.-Y."/>
            <person name="McMahan C."/>
            <person name="Muszewska A."/>
            <person name="Grynberg M."/>
            <person name="Mandel M.A."/>
            <person name="Kellner E.M."/>
            <person name="Barker B.M."/>
            <person name="Galgiani J.N."/>
            <person name="Orbach M.J."/>
            <person name="Kirkland T.N."/>
            <person name="Cole G.T."/>
            <person name="Henn M.R."/>
            <person name="Birren B.W."/>
            <person name="Taylor J.W."/>
        </authorList>
    </citation>
    <scope>NUCLEOTIDE SEQUENCE [LARGE SCALE GENOMIC DNA]</scope>
    <source>
        <strain evidence="7">UAMH 1704</strain>
    </source>
</reference>
<keyword evidence="7" id="KW-1185">Reference proteome</keyword>
<dbReference type="OrthoDB" id="5835829at2759"/>
<dbReference type="InterPro" id="IPR002213">
    <property type="entry name" value="UDP_glucos_trans"/>
</dbReference>
<dbReference type="PANTHER" id="PTHR48050">
    <property type="entry name" value="STEROL 3-BETA-GLUCOSYLTRANSFERASE"/>
    <property type="match status" value="1"/>
</dbReference>
<dbReference type="eggNOG" id="KOG1809">
    <property type="taxonomic scope" value="Eukaryota"/>
</dbReference>
<feature type="compositionally biased region" description="Basic and acidic residues" evidence="3">
    <location>
        <begin position="1086"/>
        <end position="1095"/>
    </location>
</feature>
<sequence length="1095" mass="119696">MSSFPESSGLRPDAAEARPFSPLDEDVPPPYYSDKYGEMDIHHRGFGTNARVADDGRVDINIKEKGRRLSSMLAPTLHPPEDVLEQRPSIPSSLLGAAEAPIPRMNIVIQIVGSRGDVQPFVALGQLLKTQCGHRVRIATHPVFKSFVEDHNLEFFSIGVDPAQLMAFMVKNPGLMPGFDSLRNGDVGRRRNDIAEIISGCWRSCFEAGDGTGTPIADLDSLTRCMGDQEPFVADAIIANPPSFAHIHCAEKLGIPLHLMFTVGRYHKPVSGKKLGFRADKCNVGSRSPTLLPKPSDWGPNIDISGFFFLEGASKYVPPTDLSEFLAAGPPPIYIGFGSIVIDSPNQMTQLIFDAIKKTGQRALISRGWGGIGAEKLGMPDDVFMMGSCPHDWLFRRVSCVVHHGGAGTTAAGIVCGKPTIIVPFFGDQPFWGSIVWKAGVGPRPIPHKQLTADNLAAAIMSALEPEMQMRAKLLGAEVQKEPSLERGVESFHKQLHPETVRCMLSPKRAAVWRVKRTRFRLSAFAVALLINEGILEVRDLKLAPSLENTILNLAHGDPISGGGAALLGSLVDFTIEFADFPARIIRPLPFRHRQLLSDRKGSSGSPTPSSSSSRSSTPRRSTSSSRKRSDTSSSNLPADWPIDLAADNPISEPLEDEKNGDQSPISHSESKARLGLVSPPDLLKQSLLLNHCREAASQVSRITAEEIIGAGRAASKLVTIGIKSPMNFALNVAKGFHNAPKLYGDDSVREQEKITGFQSGVRAAGKEFGYGIYDGVSGLVTQPLRGRKEGARGVMKGVGKGIGGLILKPGAGIFGLAGYPLSGLHKEVQKIWGTSVECYIVACRTKQGYDELNQATKEERQETLCRWYSLGEDLESKAARSPFAQEWEALSRILFDSGRRREPHQETRGVTSEPAGIEKIAPDNFREAIRSATHLLSSLVNRYKSEPISQNQPHKNVAKNFAQLDSGEDDEQQQMIERALHASIAELNEAQACGDHQHAGDRALQACVKEAQRAQQEKERSASSKEKTRKYEKPEFCQDDDGGREQPRSEKRKLTKEGLDAVAEYAIWKTLTDQRRPPAKQITPSDHRESGELQ</sequence>
<dbReference type="InterPro" id="IPR004276">
    <property type="entry name" value="GlycoTrans_28_N"/>
</dbReference>
<dbReference type="HOGENOM" id="CLU_000537_1_0_1"/>
<dbReference type="InParanoid" id="C4JIM8"/>
<dbReference type="InterPro" id="IPR010610">
    <property type="entry name" value="EryCIII-like_C"/>
</dbReference>
<dbReference type="KEGG" id="ure:UREG_02889"/>
<keyword evidence="1" id="KW-0808">Transferase</keyword>
<dbReference type="Pfam" id="PF03033">
    <property type="entry name" value="Glyco_transf_28"/>
    <property type="match status" value="1"/>
</dbReference>
<dbReference type="GeneID" id="8443504"/>
<dbReference type="SUPFAM" id="SSF53756">
    <property type="entry name" value="UDP-Glycosyltransferase/glycogen phosphorylase"/>
    <property type="match status" value="1"/>
</dbReference>
<dbReference type="VEuPathDB" id="FungiDB:UREG_02889"/>
<protein>
    <submittedName>
        <fullName evidence="6">CHIP6 protein</fullName>
    </submittedName>
</protein>
<dbReference type="GO" id="GO:0005975">
    <property type="term" value="P:carbohydrate metabolic process"/>
    <property type="evidence" value="ECO:0007669"/>
    <property type="project" value="InterPro"/>
</dbReference>
<feature type="domain" description="Erythromycin biosynthesis protein CIII-like C-terminal" evidence="5">
    <location>
        <begin position="379"/>
        <end position="481"/>
    </location>
</feature>
<dbReference type="InterPro" id="IPR050426">
    <property type="entry name" value="Glycosyltransferase_28"/>
</dbReference>
<dbReference type="FunFam" id="3.40.50.2000:FF:000009">
    <property type="entry name" value="Sterol 3-beta-glucosyltransferase UGT80A2"/>
    <property type="match status" value="1"/>
</dbReference>
<feature type="domain" description="Glycosyltransferase family 28 N-terminal" evidence="4">
    <location>
        <begin position="107"/>
        <end position="169"/>
    </location>
</feature>
<organism evidence="6 7">
    <name type="scientific">Uncinocarpus reesii (strain UAMH 1704)</name>
    <dbReference type="NCBI Taxonomy" id="336963"/>
    <lineage>
        <taxon>Eukaryota</taxon>
        <taxon>Fungi</taxon>
        <taxon>Dikarya</taxon>
        <taxon>Ascomycota</taxon>
        <taxon>Pezizomycotina</taxon>
        <taxon>Eurotiomycetes</taxon>
        <taxon>Eurotiomycetidae</taxon>
        <taxon>Onygenales</taxon>
        <taxon>Onygenaceae</taxon>
        <taxon>Uncinocarpus</taxon>
    </lineage>
</organism>
<dbReference type="Pfam" id="PF06722">
    <property type="entry name" value="EryCIII-like_C"/>
    <property type="match status" value="1"/>
</dbReference>
<evidence type="ECO:0000256" key="3">
    <source>
        <dbReference type="SAM" id="MobiDB-lite"/>
    </source>
</evidence>
<dbReference type="AlphaFoldDB" id="C4JIM8"/>
<keyword evidence="2" id="KW-0443">Lipid metabolism</keyword>
<dbReference type="STRING" id="336963.C4JIM8"/>
<accession>C4JIM8</accession>
<dbReference type="GO" id="GO:0016906">
    <property type="term" value="F:sterol 3-beta-glucosyltransferase activity"/>
    <property type="evidence" value="ECO:0007669"/>
    <property type="project" value="UniProtKB-ARBA"/>
</dbReference>
<dbReference type="GO" id="GO:0006629">
    <property type="term" value="P:lipid metabolic process"/>
    <property type="evidence" value="ECO:0007669"/>
    <property type="project" value="UniProtKB-KW"/>
</dbReference>
<evidence type="ECO:0000259" key="4">
    <source>
        <dbReference type="Pfam" id="PF03033"/>
    </source>
</evidence>
<feature type="region of interest" description="Disordered" evidence="3">
    <location>
        <begin position="1"/>
        <end position="29"/>
    </location>
</feature>
<name>C4JIM8_UNCRE</name>
<dbReference type="FunFam" id="3.40.50.2000:FF:000268">
    <property type="entry name" value="Glycosyltransferase family 1 protein"/>
    <property type="match status" value="1"/>
</dbReference>
<feature type="region of interest" description="Disordered" evidence="3">
    <location>
        <begin position="1015"/>
        <end position="1095"/>
    </location>
</feature>
<evidence type="ECO:0000259" key="5">
    <source>
        <dbReference type="Pfam" id="PF06722"/>
    </source>
</evidence>
<dbReference type="Gene3D" id="3.40.50.2000">
    <property type="entry name" value="Glycogen Phosphorylase B"/>
    <property type="match status" value="2"/>
</dbReference>